<dbReference type="EMBL" id="JACBYF010000001">
    <property type="protein sequence ID" value="NYS46662.1"/>
    <property type="molecule type" value="Genomic_DNA"/>
</dbReference>
<evidence type="ECO:0000256" key="4">
    <source>
        <dbReference type="ARBA" id="ARBA00022989"/>
    </source>
</evidence>
<name>A0ABX2SZ75_9BACL</name>
<keyword evidence="8" id="KW-1185">Reference proteome</keyword>
<feature type="transmembrane region" description="Helical" evidence="6">
    <location>
        <begin position="53"/>
        <end position="72"/>
    </location>
</feature>
<evidence type="ECO:0000313" key="8">
    <source>
        <dbReference type="Proteomes" id="UP000531840"/>
    </source>
</evidence>
<keyword evidence="5 6" id="KW-0472">Membrane</keyword>
<dbReference type="InterPro" id="IPR003339">
    <property type="entry name" value="ABC/ECF_trnsptr_transmembrane"/>
</dbReference>
<evidence type="ECO:0000313" key="7">
    <source>
        <dbReference type="EMBL" id="NYS46662.1"/>
    </source>
</evidence>
<keyword evidence="4 6" id="KW-1133">Transmembrane helix</keyword>
<feature type="transmembrane region" description="Helical" evidence="6">
    <location>
        <begin position="79"/>
        <end position="101"/>
    </location>
</feature>
<feature type="transmembrane region" description="Helical" evidence="6">
    <location>
        <begin position="211"/>
        <end position="229"/>
    </location>
</feature>
<dbReference type="RefSeq" id="WP_179939733.1">
    <property type="nucleotide sequence ID" value="NZ_JACBYF010000001.1"/>
</dbReference>
<evidence type="ECO:0000256" key="3">
    <source>
        <dbReference type="ARBA" id="ARBA00022692"/>
    </source>
</evidence>
<feature type="transmembrane region" description="Helical" evidence="6">
    <location>
        <begin position="30"/>
        <end position="47"/>
    </location>
</feature>
<dbReference type="Pfam" id="PF02361">
    <property type="entry name" value="CbiQ"/>
    <property type="match status" value="1"/>
</dbReference>
<proteinExistence type="predicted"/>
<evidence type="ECO:0000256" key="2">
    <source>
        <dbReference type="ARBA" id="ARBA00022475"/>
    </source>
</evidence>
<sequence length="230" mass="26614">MYLKLDIRSKIILLLLANILMFKKMSTYEHLFIAIIFSLLIALTFSINRAVRIFSVYVFFTIYQIFISKYVTINFIDNFLLLSSLMFKTIYFPVCTGITLVGSSKVSELISFLRAIRVPKSMIIVLAVIFRFFPVMLDDYSRIKNSLMMKGIGSSKLYYVKHPLQFMEYVFVPYVVISTNIANELSISCLCRGIDNENSATSIQILKFKTIDYLFLLFLAIISVIVFVYM</sequence>
<dbReference type="CDD" id="cd16914">
    <property type="entry name" value="EcfT"/>
    <property type="match status" value="1"/>
</dbReference>
<feature type="transmembrane region" description="Helical" evidence="6">
    <location>
        <begin position="121"/>
        <end position="140"/>
    </location>
</feature>
<evidence type="ECO:0000256" key="5">
    <source>
        <dbReference type="ARBA" id="ARBA00023136"/>
    </source>
</evidence>
<evidence type="ECO:0000256" key="1">
    <source>
        <dbReference type="ARBA" id="ARBA00004141"/>
    </source>
</evidence>
<accession>A0ABX2SZ75</accession>
<dbReference type="PANTHER" id="PTHR34857:SF2">
    <property type="entry name" value="SLL0384 PROTEIN"/>
    <property type="match status" value="1"/>
</dbReference>
<organism evidence="7 8">
    <name type="scientific">Gemelliphila palaticanis</name>
    <dbReference type="NCBI Taxonomy" id="81950"/>
    <lineage>
        <taxon>Bacteria</taxon>
        <taxon>Bacillati</taxon>
        <taxon>Bacillota</taxon>
        <taxon>Bacilli</taxon>
        <taxon>Bacillales</taxon>
        <taxon>Gemellaceae</taxon>
        <taxon>Gemelliphila</taxon>
    </lineage>
</organism>
<gene>
    <name evidence="7" type="ORF">HZY85_00435</name>
</gene>
<dbReference type="InterPro" id="IPR051611">
    <property type="entry name" value="ECF_transporter_component"/>
</dbReference>
<dbReference type="PANTHER" id="PTHR34857">
    <property type="entry name" value="SLL0384 PROTEIN"/>
    <property type="match status" value="1"/>
</dbReference>
<reference evidence="7 8" key="1">
    <citation type="submission" date="2020-07" db="EMBL/GenBank/DDBJ databases">
        <title>MOT database genomes.</title>
        <authorList>
            <person name="Joseph S."/>
            <person name="Aduse-Opoku J."/>
            <person name="Hashim A."/>
            <person name="Wade W."/>
            <person name="Curtis M."/>
        </authorList>
    </citation>
    <scope>NUCLEOTIDE SEQUENCE [LARGE SCALE GENOMIC DNA]</scope>
    <source>
        <strain evidence="7 8">CIP 106318</strain>
    </source>
</reference>
<keyword evidence="3 6" id="KW-0812">Transmembrane</keyword>
<comment type="caution">
    <text evidence="7">The sequence shown here is derived from an EMBL/GenBank/DDBJ whole genome shotgun (WGS) entry which is preliminary data.</text>
</comment>
<evidence type="ECO:0000256" key="6">
    <source>
        <dbReference type="SAM" id="Phobius"/>
    </source>
</evidence>
<comment type="subcellular location">
    <subcellularLocation>
        <location evidence="1">Membrane</location>
        <topology evidence="1">Multi-pass membrane protein</topology>
    </subcellularLocation>
</comment>
<dbReference type="Proteomes" id="UP000531840">
    <property type="component" value="Unassembled WGS sequence"/>
</dbReference>
<keyword evidence="2" id="KW-1003">Cell membrane</keyword>
<protein>
    <submittedName>
        <fullName evidence="7">Energy-coupling factor transporter transmembrane protein EcfT</fullName>
    </submittedName>
</protein>